<dbReference type="Gene3D" id="3.30.460.10">
    <property type="entry name" value="Beta Polymerase, domain 2"/>
    <property type="match status" value="1"/>
</dbReference>
<dbReference type="GO" id="GO:0042256">
    <property type="term" value="P:cytosolic ribosome assembly"/>
    <property type="evidence" value="ECO:0007669"/>
    <property type="project" value="UniProtKB-UniRule"/>
</dbReference>
<keyword evidence="4" id="KW-1185">Reference proteome</keyword>
<comment type="subcellular location">
    <subcellularLocation>
        <location evidence="2">Cytoplasm</location>
    </subcellularLocation>
</comment>
<dbReference type="PANTHER" id="PTHR21043:SF0">
    <property type="entry name" value="MITOCHONDRIAL ASSEMBLY OF RIBOSOMAL LARGE SUBUNIT PROTEIN 1"/>
    <property type="match status" value="1"/>
</dbReference>
<accession>C0EHF3</accession>
<dbReference type="NCBIfam" id="TIGR00090">
    <property type="entry name" value="rsfS_iojap_ybeB"/>
    <property type="match status" value="1"/>
</dbReference>
<dbReference type="InterPro" id="IPR043519">
    <property type="entry name" value="NT_sf"/>
</dbReference>
<sequence>MNLKQGGNSLTQQELLKVIVQTLDKKKAEDIQVIRVRDLTILGDYFVIANGTNTTQVRALVDEVEYETKQLGHAPTRIEKDTANNWIILDYSDVVVHIFYKETREFYNLERLWADGEQVSLKDIL</sequence>
<dbReference type="GO" id="GO:0043023">
    <property type="term" value="F:ribosomal large subunit binding"/>
    <property type="evidence" value="ECO:0007669"/>
    <property type="project" value="TreeGrafter"/>
</dbReference>
<comment type="function">
    <text evidence="2">Functions as a ribosomal silencing factor. Interacts with ribosomal protein uL14 (rplN), blocking formation of intersubunit bridge B8. Prevents association of the 30S and 50S ribosomal subunits and the formation of functional ribosomes, thus repressing translation.</text>
</comment>
<dbReference type="eggNOG" id="COG0799">
    <property type="taxonomic scope" value="Bacteria"/>
</dbReference>
<evidence type="ECO:0000256" key="1">
    <source>
        <dbReference type="ARBA" id="ARBA00010574"/>
    </source>
</evidence>
<dbReference type="Pfam" id="PF02410">
    <property type="entry name" value="RsfS"/>
    <property type="match status" value="1"/>
</dbReference>
<organism evidence="3 4">
    <name type="scientific">[Clostridium] methylpentosum DSM 5476</name>
    <dbReference type="NCBI Taxonomy" id="537013"/>
    <lineage>
        <taxon>Bacteria</taxon>
        <taxon>Bacillati</taxon>
        <taxon>Bacillota</taxon>
        <taxon>Clostridia</taxon>
        <taxon>Eubacteriales</taxon>
        <taxon>Oscillospiraceae</taxon>
        <taxon>Oscillospiraceae incertae sedis</taxon>
    </lineage>
</organism>
<keyword evidence="2" id="KW-0810">Translation regulation</keyword>
<keyword evidence="2" id="KW-0963">Cytoplasm</keyword>
<dbReference type="GO" id="GO:0005737">
    <property type="term" value="C:cytoplasm"/>
    <property type="evidence" value="ECO:0007669"/>
    <property type="project" value="UniProtKB-SubCell"/>
</dbReference>
<protein>
    <recommendedName>
        <fullName evidence="2">Ribosomal silencing factor RsfS</fullName>
    </recommendedName>
</protein>
<dbReference type="GO" id="GO:0017148">
    <property type="term" value="P:negative regulation of translation"/>
    <property type="evidence" value="ECO:0007669"/>
    <property type="project" value="UniProtKB-UniRule"/>
</dbReference>
<evidence type="ECO:0000256" key="2">
    <source>
        <dbReference type="HAMAP-Rule" id="MF_01477"/>
    </source>
</evidence>
<comment type="subunit">
    <text evidence="2">Interacts with ribosomal protein uL14 (rplN).</text>
</comment>
<dbReference type="SUPFAM" id="SSF81301">
    <property type="entry name" value="Nucleotidyltransferase"/>
    <property type="match status" value="1"/>
</dbReference>
<dbReference type="HAMAP" id="MF_01477">
    <property type="entry name" value="Iojap_RsfS"/>
    <property type="match status" value="1"/>
</dbReference>
<dbReference type="STRING" id="537013.CLOSTMETH_03190"/>
<dbReference type="GO" id="GO:0090071">
    <property type="term" value="P:negative regulation of ribosome biogenesis"/>
    <property type="evidence" value="ECO:0007669"/>
    <property type="project" value="UniProtKB-UniRule"/>
</dbReference>
<proteinExistence type="inferred from homology"/>
<dbReference type="Proteomes" id="UP000003340">
    <property type="component" value="Unassembled WGS sequence"/>
</dbReference>
<keyword evidence="2" id="KW-0678">Repressor</keyword>
<dbReference type="EMBL" id="ACEC01000115">
    <property type="protein sequence ID" value="EEG29077.1"/>
    <property type="molecule type" value="Genomic_DNA"/>
</dbReference>
<name>C0EHF3_9FIRM</name>
<reference evidence="3 4" key="2">
    <citation type="submission" date="2009-02" db="EMBL/GenBank/DDBJ databases">
        <title>Draft genome sequence of Clostridium methylpentosum (DSM 5476).</title>
        <authorList>
            <person name="Sudarsanam P."/>
            <person name="Ley R."/>
            <person name="Guruge J."/>
            <person name="Turnbaugh P.J."/>
            <person name="Mahowald M."/>
            <person name="Liep D."/>
            <person name="Gordon J."/>
        </authorList>
    </citation>
    <scope>NUCLEOTIDE SEQUENCE [LARGE SCALE GENOMIC DNA]</scope>
    <source>
        <strain evidence="3 4">DSM 5476</strain>
    </source>
</reference>
<comment type="similarity">
    <text evidence="1 2">Belongs to the Iojap/RsfS family.</text>
</comment>
<dbReference type="HOGENOM" id="CLU_092688_2_2_9"/>
<dbReference type="AlphaFoldDB" id="C0EHF3"/>
<evidence type="ECO:0000313" key="4">
    <source>
        <dbReference type="Proteomes" id="UP000003340"/>
    </source>
</evidence>
<dbReference type="PANTHER" id="PTHR21043">
    <property type="entry name" value="IOJAP SUPERFAMILY ORTHOLOG"/>
    <property type="match status" value="1"/>
</dbReference>
<evidence type="ECO:0000313" key="3">
    <source>
        <dbReference type="EMBL" id="EEG29077.1"/>
    </source>
</evidence>
<comment type="caution">
    <text evidence="3">The sequence shown here is derived from an EMBL/GenBank/DDBJ whole genome shotgun (WGS) entry which is preliminary data.</text>
</comment>
<gene>
    <name evidence="2" type="primary">rsfS</name>
    <name evidence="3" type="ORF">CLOSTMETH_03190</name>
</gene>
<dbReference type="InterPro" id="IPR004394">
    <property type="entry name" value="Iojap/RsfS/C7orf30"/>
</dbReference>
<reference evidence="3 4" key="1">
    <citation type="submission" date="2009-01" db="EMBL/GenBank/DDBJ databases">
        <authorList>
            <person name="Fulton L."/>
            <person name="Clifton S."/>
            <person name="Fulton B."/>
            <person name="Xu J."/>
            <person name="Minx P."/>
            <person name="Pepin K.H."/>
            <person name="Johnson M."/>
            <person name="Bhonagiri V."/>
            <person name="Nash W.E."/>
            <person name="Mardis E.R."/>
            <person name="Wilson R.K."/>
        </authorList>
    </citation>
    <scope>NUCLEOTIDE SEQUENCE [LARGE SCALE GENOMIC DNA]</scope>
    <source>
        <strain evidence="3 4">DSM 5476</strain>
    </source>
</reference>